<keyword evidence="4" id="KW-1185">Reference proteome</keyword>
<sequence length="354" mass="36944">MALWRVRAQVDDDPGRLARLTAVLAAHDANVLGLNVQACEGGPVDEFFVHAPASVAGADLEDGLIAAGGRSVVARPADAHELVDGPTKALVLAAHLRAHPEALPQALAELLGAGPGGADWLDPDAPLGGVYTDDPDVLYVPVPDGRAVRVSRPGMPFTMTEAARAAALARIPSEAPLPPPASTGTWLLLSDGTEVLVRPGRAEDGEQVQLMHDRCSAESRRLRYFTSIPRLPRAALERLLVPRAGVTLVAVRPDGGIAAVGSLLHTSEPGSGELALLVEDAWQGRGLGTAMLRRLGSLAQARGLAELRAHVLPGNRKMLGVFERAGLAGQRTFEEGVVRVSVPVVPSAVPGRCA</sequence>
<dbReference type="AlphaFoldDB" id="A0AA41PZ27"/>
<organism evidence="3 4">
    <name type="scientific">Yinghuangia soli</name>
    <dbReference type="NCBI Taxonomy" id="2908204"/>
    <lineage>
        <taxon>Bacteria</taxon>
        <taxon>Bacillati</taxon>
        <taxon>Actinomycetota</taxon>
        <taxon>Actinomycetes</taxon>
        <taxon>Kitasatosporales</taxon>
        <taxon>Streptomycetaceae</taxon>
        <taxon>Yinghuangia</taxon>
    </lineage>
</organism>
<dbReference type="Pfam" id="PF00583">
    <property type="entry name" value="Acetyltransf_1"/>
    <property type="match status" value="1"/>
</dbReference>
<dbReference type="PROSITE" id="PS51671">
    <property type="entry name" value="ACT"/>
    <property type="match status" value="1"/>
</dbReference>
<comment type="caution">
    <text evidence="3">The sequence shown here is derived from an EMBL/GenBank/DDBJ whole genome shotgun (WGS) entry which is preliminary data.</text>
</comment>
<dbReference type="Gene3D" id="3.40.630.30">
    <property type="match status" value="1"/>
</dbReference>
<dbReference type="InterPro" id="IPR045865">
    <property type="entry name" value="ACT-like_dom_sf"/>
</dbReference>
<dbReference type="GO" id="GO:0016747">
    <property type="term" value="F:acyltransferase activity, transferring groups other than amino-acyl groups"/>
    <property type="evidence" value="ECO:0007669"/>
    <property type="project" value="InterPro"/>
</dbReference>
<proteinExistence type="predicted"/>
<dbReference type="PROSITE" id="PS51186">
    <property type="entry name" value="GNAT"/>
    <property type="match status" value="1"/>
</dbReference>
<dbReference type="InterPro" id="IPR016181">
    <property type="entry name" value="Acyl_CoA_acyltransferase"/>
</dbReference>
<feature type="domain" description="ACT" evidence="2">
    <location>
        <begin position="5"/>
        <end position="78"/>
    </location>
</feature>
<evidence type="ECO:0000313" key="3">
    <source>
        <dbReference type="EMBL" id="MCF2528217.1"/>
    </source>
</evidence>
<protein>
    <submittedName>
        <fullName evidence="3">GNAT family N-acetyltransferase</fullName>
    </submittedName>
</protein>
<name>A0AA41PZ27_9ACTN</name>
<dbReference type="CDD" id="cd04301">
    <property type="entry name" value="NAT_SF"/>
    <property type="match status" value="1"/>
</dbReference>
<dbReference type="EMBL" id="JAKFHA010000006">
    <property type="protein sequence ID" value="MCF2528217.1"/>
    <property type="molecule type" value="Genomic_DNA"/>
</dbReference>
<feature type="domain" description="N-acetyltransferase" evidence="1">
    <location>
        <begin position="195"/>
        <end position="345"/>
    </location>
</feature>
<accession>A0AA41PZ27</accession>
<dbReference type="CDD" id="cd02116">
    <property type="entry name" value="ACT"/>
    <property type="match status" value="1"/>
</dbReference>
<gene>
    <name evidence="3" type="ORF">LZ495_13415</name>
</gene>
<evidence type="ECO:0000259" key="1">
    <source>
        <dbReference type="PROSITE" id="PS51186"/>
    </source>
</evidence>
<dbReference type="SUPFAM" id="SSF55021">
    <property type="entry name" value="ACT-like"/>
    <property type="match status" value="1"/>
</dbReference>
<dbReference type="RefSeq" id="WP_235052388.1">
    <property type="nucleotide sequence ID" value="NZ_JAKFHA010000006.1"/>
</dbReference>
<dbReference type="SUPFAM" id="SSF55729">
    <property type="entry name" value="Acyl-CoA N-acyltransferases (Nat)"/>
    <property type="match status" value="1"/>
</dbReference>
<reference evidence="3" key="1">
    <citation type="submission" date="2022-01" db="EMBL/GenBank/DDBJ databases">
        <title>Genome-Based Taxonomic Classification of the Phylum Actinobacteria.</title>
        <authorList>
            <person name="Gao Y."/>
        </authorList>
    </citation>
    <scope>NUCLEOTIDE SEQUENCE</scope>
    <source>
        <strain evidence="3">KLBMP 8922</strain>
    </source>
</reference>
<evidence type="ECO:0000313" key="4">
    <source>
        <dbReference type="Proteomes" id="UP001165378"/>
    </source>
</evidence>
<evidence type="ECO:0000259" key="2">
    <source>
        <dbReference type="PROSITE" id="PS51671"/>
    </source>
</evidence>
<dbReference type="InterPro" id="IPR002912">
    <property type="entry name" value="ACT_dom"/>
</dbReference>
<dbReference type="Proteomes" id="UP001165378">
    <property type="component" value="Unassembled WGS sequence"/>
</dbReference>
<dbReference type="InterPro" id="IPR000182">
    <property type="entry name" value="GNAT_dom"/>
</dbReference>